<feature type="region of interest" description="Disordered" evidence="9">
    <location>
        <begin position="62"/>
        <end position="97"/>
    </location>
</feature>
<feature type="region of interest" description="Disordered" evidence="9">
    <location>
        <begin position="304"/>
        <end position="364"/>
    </location>
</feature>
<accession>J4GFF4</accession>
<name>J4GFF4_9APHY</name>
<dbReference type="GeneID" id="24100429"/>
<feature type="compositionally biased region" description="Low complexity" evidence="9">
    <location>
        <begin position="32"/>
        <end position="46"/>
    </location>
</feature>
<gene>
    <name evidence="11" type="ORF">FIBRA_07744</name>
</gene>
<dbReference type="Pfam" id="PF05236">
    <property type="entry name" value="TAF4"/>
    <property type="match status" value="1"/>
</dbReference>
<evidence type="ECO:0000256" key="2">
    <source>
        <dbReference type="ARBA" id="ARBA00006178"/>
    </source>
</evidence>
<evidence type="ECO:0000256" key="4">
    <source>
        <dbReference type="ARBA" id="ARBA00023015"/>
    </source>
</evidence>
<comment type="function">
    <text evidence="7">Functions as a component of the DNA-binding general transcription factor complex TFIID. Binding of TFIID to a promoter (with or without TATA element) is the initial step in pre-initiation complex (PIC) formation. TFIID plays a key role in the regulation of gene expression by RNA polymerase II through different activities such as transcription activator interaction, core promoter recognition and selectivity, TFIIA and TFIIB interaction, chromatin modification (histone acetylation by TAF1), facilitation of DNA opening and initiation of transcription.</text>
</comment>
<dbReference type="GO" id="GO:0016251">
    <property type="term" value="F:RNA polymerase II general transcription initiation factor activity"/>
    <property type="evidence" value="ECO:0007669"/>
    <property type="project" value="TreeGrafter"/>
</dbReference>
<feature type="region of interest" description="Disordered" evidence="9">
    <location>
        <begin position="379"/>
        <end position="464"/>
    </location>
</feature>
<dbReference type="CDD" id="cd08045">
    <property type="entry name" value="HFD_TAF4"/>
    <property type="match status" value="1"/>
</dbReference>
<dbReference type="InterPro" id="IPR045144">
    <property type="entry name" value="TAF4"/>
</dbReference>
<comment type="similarity">
    <text evidence="2">Belongs to the TAF4 family.</text>
</comment>
<dbReference type="RefSeq" id="XP_012184801.1">
    <property type="nucleotide sequence ID" value="XM_012329411.1"/>
</dbReference>
<dbReference type="OrthoDB" id="21060at2759"/>
<dbReference type="STRING" id="599839.J4GFF4"/>
<keyword evidence="12" id="KW-1185">Reference proteome</keyword>
<dbReference type="InParanoid" id="J4GFF4"/>
<dbReference type="InterPro" id="IPR007900">
    <property type="entry name" value="TAF4_C"/>
</dbReference>
<evidence type="ECO:0000256" key="3">
    <source>
        <dbReference type="ARBA" id="ARBA00017306"/>
    </source>
</evidence>
<dbReference type="Proteomes" id="UP000006352">
    <property type="component" value="Unassembled WGS sequence"/>
</dbReference>
<organism evidence="11 12">
    <name type="scientific">Fibroporia radiculosa</name>
    <dbReference type="NCBI Taxonomy" id="599839"/>
    <lineage>
        <taxon>Eukaryota</taxon>
        <taxon>Fungi</taxon>
        <taxon>Dikarya</taxon>
        <taxon>Basidiomycota</taxon>
        <taxon>Agaricomycotina</taxon>
        <taxon>Agaricomycetes</taxon>
        <taxon>Polyporales</taxon>
        <taxon>Fibroporiaceae</taxon>
        <taxon>Fibroporia</taxon>
    </lineage>
</organism>
<feature type="domain" description="Transcription initiation factor TFIID component TAF4 C-terminal" evidence="10">
    <location>
        <begin position="173"/>
        <end position="451"/>
    </location>
</feature>
<feature type="compositionally biased region" description="Polar residues" evidence="9">
    <location>
        <begin position="8"/>
        <end position="25"/>
    </location>
</feature>
<dbReference type="GO" id="GO:0003677">
    <property type="term" value="F:DNA binding"/>
    <property type="evidence" value="ECO:0007669"/>
    <property type="project" value="TreeGrafter"/>
</dbReference>
<dbReference type="GO" id="GO:0006367">
    <property type="term" value="P:transcription initiation at RNA polymerase II promoter"/>
    <property type="evidence" value="ECO:0007669"/>
    <property type="project" value="TreeGrafter"/>
</dbReference>
<keyword evidence="5" id="KW-0804">Transcription</keyword>
<evidence type="ECO:0000313" key="12">
    <source>
        <dbReference type="Proteomes" id="UP000006352"/>
    </source>
</evidence>
<feature type="compositionally biased region" description="Low complexity" evidence="9">
    <location>
        <begin position="308"/>
        <end position="319"/>
    </location>
</feature>
<sequence length="464" mass="50802">MKSEHDNPTTSAPTLSVAQWGNTQIPIDPALQQQSQQTTSGYYQPHQYQGHYQGYYQYTPAPQTTQQQQQQQQQQQPSAPVQPQAAAPAARQTAQSNAIDTADIATLNDALGSAGVDLRLSSPQGWELLRGQRGLLLYCFLNLLLIVSKLKYKGLWPTEFNLTDWETLGTGAEEESLQRSHDAYQYRYGEDRARKQTAKPNFDARFLGATMRKVATKHKVNTVPEDAVNYMALSLRARLQDLISAMIAASEHRTDTQFDRPASLYEDGSPMWSIVVRSDVAKQLAALEKAEREEEMKIRRERRERLEAAAAQASAMSQSGMGDDGAGEDGEGGGPKKKKKKDGPGVTARNMSEDARKKMSNAVASHAAGLGTKYAWMSQASAAAPAKPKPPPPVTSPATTTAPAATATSAGRWARPYVSSKSIQSQPQQREDDTRRPITMRDALFVIEKEKGHGGGRGSARGWT</sequence>
<evidence type="ECO:0000256" key="6">
    <source>
        <dbReference type="ARBA" id="ARBA00023242"/>
    </source>
</evidence>
<feature type="compositionally biased region" description="Gly residues" evidence="9">
    <location>
        <begin position="455"/>
        <end position="464"/>
    </location>
</feature>
<dbReference type="GO" id="GO:0005669">
    <property type="term" value="C:transcription factor TFIID complex"/>
    <property type="evidence" value="ECO:0007669"/>
    <property type="project" value="InterPro"/>
</dbReference>
<dbReference type="EMBL" id="HE797195">
    <property type="protein sequence ID" value="CCM05518.1"/>
    <property type="molecule type" value="Genomic_DNA"/>
</dbReference>
<comment type="subcellular location">
    <subcellularLocation>
        <location evidence="1">Nucleus</location>
    </subcellularLocation>
</comment>
<feature type="compositionally biased region" description="Low complexity" evidence="9">
    <location>
        <begin position="396"/>
        <end position="410"/>
    </location>
</feature>
<protein>
    <recommendedName>
        <fullName evidence="3">Transcription initiation factor TFIID subunit 4</fullName>
    </recommendedName>
    <alternativeName>
        <fullName evidence="8">TBP-associated factor 4</fullName>
    </alternativeName>
</protein>
<evidence type="ECO:0000256" key="7">
    <source>
        <dbReference type="ARBA" id="ARBA00025346"/>
    </source>
</evidence>
<proteinExistence type="inferred from homology"/>
<evidence type="ECO:0000256" key="8">
    <source>
        <dbReference type="ARBA" id="ARBA00031747"/>
    </source>
</evidence>
<evidence type="ECO:0000256" key="1">
    <source>
        <dbReference type="ARBA" id="ARBA00004123"/>
    </source>
</evidence>
<dbReference type="AlphaFoldDB" id="J4GFF4"/>
<feature type="compositionally biased region" description="Low complexity" evidence="9">
    <location>
        <begin position="62"/>
        <end position="95"/>
    </location>
</feature>
<dbReference type="PANTHER" id="PTHR15138">
    <property type="entry name" value="TRANSCRIPTION INITIATION FACTOR TFIID SUBUNIT 4"/>
    <property type="match status" value="1"/>
</dbReference>
<dbReference type="PANTHER" id="PTHR15138:SF14">
    <property type="entry name" value="TRANSCRIPTION INITIATION FACTOR TFIID SUBUNIT 4"/>
    <property type="match status" value="1"/>
</dbReference>
<feature type="region of interest" description="Disordered" evidence="9">
    <location>
        <begin position="1"/>
        <end position="46"/>
    </location>
</feature>
<evidence type="ECO:0000259" key="10">
    <source>
        <dbReference type="Pfam" id="PF05236"/>
    </source>
</evidence>
<evidence type="ECO:0000256" key="9">
    <source>
        <dbReference type="SAM" id="MobiDB-lite"/>
    </source>
</evidence>
<feature type="compositionally biased region" description="Polar residues" evidence="9">
    <location>
        <begin position="419"/>
        <end position="428"/>
    </location>
</feature>
<reference evidence="11 12" key="1">
    <citation type="journal article" date="2012" name="Appl. Environ. Microbiol.">
        <title>Short-read sequencing for genomic analysis of the brown rot fungus Fibroporia radiculosa.</title>
        <authorList>
            <person name="Tang J.D."/>
            <person name="Perkins A.D."/>
            <person name="Sonstegard T.S."/>
            <person name="Schroeder S.G."/>
            <person name="Burgess S.C."/>
            <person name="Diehl S.V."/>
        </authorList>
    </citation>
    <scope>NUCLEOTIDE SEQUENCE [LARGE SCALE GENOMIC DNA]</scope>
    <source>
        <strain evidence="11 12">TFFH 294</strain>
    </source>
</reference>
<dbReference type="HOGENOM" id="CLU_038066_1_0_1"/>
<evidence type="ECO:0000313" key="11">
    <source>
        <dbReference type="EMBL" id="CCM05518.1"/>
    </source>
</evidence>
<evidence type="ECO:0000256" key="5">
    <source>
        <dbReference type="ARBA" id="ARBA00023163"/>
    </source>
</evidence>
<keyword evidence="6" id="KW-0539">Nucleus</keyword>
<keyword evidence="4" id="KW-0805">Transcription regulation</keyword>